<keyword evidence="1" id="KW-0433">Leucine-rich repeat</keyword>
<dbReference type="Proteomes" id="UP000818624">
    <property type="component" value="Chromosome 2"/>
</dbReference>
<keyword evidence="5" id="KW-0378">Hydrolase</keyword>
<dbReference type="Pfam" id="PF03372">
    <property type="entry name" value="Exo_endo_phos"/>
    <property type="match status" value="1"/>
</dbReference>
<feature type="region of interest" description="Disordered" evidence="3">
    <location>
        <begin position="107"/>
        <end position="181"/>
    </location>
</feature>
<keyword evidence="6" id="KW-1185">Reference proteome</keyword>
<sequence>MYSPSPPPGAASNAYVYLNHPQQLASNTFTPRSQSHHLGSLGNAVSLNDLGVLSGAGAVPASTGAGAAGASSGVTGANAGAYGHASQFGGARYDNASMNWMSRYPSRQTHLAQNTSTPPLSSLPPSLGHAVSAGGVPSSPGYSSAMASSPHMAAMMSAGMSPAATPRSQPRATSTPSAAVGTAPEWQQQLYCAEISRQSFAPHHHARAAALAARSSASAGQDPKKAIQLPAGAAANGLSFPLQPDASKAGDDSSIMASPSKPPGQRTAPSKPDEEDLEQSWSIIDMGGLSLKNLSVEVFRYTFLTSLFINHNNLTTLSPAIVQLRNLTILDASSNKLVMLPPELGMLIELKALFLFDNCLTVLPPELGTLYQLEMLGIEGNPLQENLMSLVQHEGTPALIAFLRDSCPVSVPPPEREWVAIDADVPPAGEDEPDTTFAVLSYNVLCEKYATRQMYGYTPSWALVWDYRKEFILQEIMSYNADICCLQEVEMGQYEDYFAPKLQQNDYEGLFWPKSRARTMREDERKHVDGCATFFNTRQYRLVDKQLIEFNQIALQRPDFKKTEDIFNRVMTKDNVAAIALLEHRATGAKLLLANAHVHWDPEFRDVKLVQAAMLMEQLETIGNRFARMPTQTQLESGVTPPKYANGKQIPMIICGDFNSTPDSGVYEFLSRGDTAPDHPDFMDHTYGTYTSEGLHHNYALRSAYGNIGELPVTNYTPGFRGVIDYIWYSSNTLANTGVLGEVDPAYLSRVVGFPNAHFPSDHICMLAEFKVKPLKPESSRA</sequence>
<protein>
    <submittedName>
        <fullName evidence="5">Poly(A)-specific ribonuclease</fullName>
        <ecNumber evidence="5">3.1.13.4</ecNumber>
    </submittedName>
</protein>
<feature type="compositionally biased region" description="Polar residues" evidence="3">
    <location>
        <begin position="166"/>
        <end position="177"/>
    </location>
</feature>
<dbReference type="InterPro" id="IPR050410">
    <property type="entry name" value="CCR4/nocturin_mRNA_transcr"/>
</dbReference>
<dbReference type="InterPro" id="IPR036691">
    <property type="entry name" value="Endo/exonu/phosph_ase_sf"/>
</dbReference>
<feature type="compositionally biased region" description="Low complexity" evidence="3">
    <location>
        <begin position="115"/>
        <end position="127"/>
    </location>
</feature>
<evidence type="ECO:0000313" key="5">
    <source>
        <dbReference type="EMBL" id="WFD48028.1"/>
    </source>
</evidence>
<dbReference type="InterPro" id="IPR003591">
    <property type="entry name" value="Leu-rich_rpt_typical-subtyp"/>
</dbReference>
<evidence type="ECO:0000313" key="6">
    <source>
        <dbReference type="Proteomes" id="UP000818624"/>
    </source>
</evidence>
<feature type="region of interest" description="Disordered" evidence="3">
    <location>
        <begin position="238"/>
        <end position="277"/>
    </location>
</feature>
<evidence type="ECO:0000256" key="2">
    <source>
        <dbReference type="ARBA" id="ARBA00022737"/>
    </source>
</evidence>
<feature type="compositionally biased region" description="Low complexity" evidence="3">
    <location>
        <begin position="137"/>
        <end position="164"/>
    </location>
</feature>
<evidence type="ECO:0000259" key="4">
    <source>
        <dbReference type="Pfam" id="PF03372"/>
    </source>
</evidence>
<gene>
    <name evidence="5" type="primary">CCR4</name>
    <name evidence="5" type="ORF">GLX27_002694</name>
</gene>
<dbReference type="InterPro" id="IPR005135">
    <property type="entry name" value="Endo/exonuclease/phosphatase"/>
</dbReference>
<dbReference type="Gene3D" id="3.80.10.10">
    <property type="entry name" value="Ribonuclease Inhibitor"/>
    <property type="match status" value="1"/>
</dbReference>
<keyword evidence="2" id="KW-0677">Repeat</keyword>
<dbReference type="SMART" id="SM00369">
    <property type="entry name" value="LRR_TYP"/>
    <property type="match status" value="2"/>
</dbReference>
<dbReference type="CDD" id="cd09097">
    <property type="entry name" value="Deadenylase_CCR4"/>
    <property type="match status" value="1"/>
</dbReference>
<feature type="domain" description="Endonuclease/exonuclease/phosphatase" evidence="4">
    <location>
        <begin position="440"/>
        <end position="763"/>
    </location>
</feature>
<accession>A0ABY8ERA7</accession>
<dbReference type="InterPro" id="IPR032675">
    <property type="entry name" value="LRR_dom_sf"/>
</dbReference>
<organism evidence="5 6">
    <name type="scientific">Malassezia furfur</name>
    <name type="common">Pityriasis versicolor infection agent</name>
    <name type="synonym">Pityrosporum furfur</name>
    <dbReference type="NCBI Taxonomy" id="55194"/>
    <lineage>
        <taxon>Eukaryota</taxon>
        <taxon>Fungi</taxon>
        <taxon>Dikarya</taxon>
        <taxon>Basidiomycota</taxon>
        <taxon>Ustilaginomycotina</taxon>
        <taxon>Malasseziomycetes</taxon>
        <taxon>Malasseziales</taxon>
        <taxon>Malasseziaceae</taxon>
        <taxon>Malassezia</taxon>
    </lineage>
</organism>
<dbReference type="PANTHER" id="PTHR12121">
    <property type="entry name" value="CARBON CATABOLITE REPRESSOR PROTEIN 4"/>
    <property type="match status" value="1"/>
</dbReference>
<dbReference type="SUPFAM" id="SSF56219">
    <property type="entry name" value="DNase I-like"/>
    <property type="match status" value="1"/>
</dbReference>
<dbReference type="PANTHER" id="PTHR12121:SF100">
    <property type="entry name" value="POLY(A)-SPECIFIC RIBONUCLEASE"/>
    <property type="match status" value="1"/>
</dbReference>
<dbReference type="GO" id="GO:0004535">
    <property type="term" value="F:poly(A)-specific ribonuclease activity"/>
    <property type="evidence" value="ECO:0007669"/>
    <property type="project" value="UniProtKB-EC"/>
</dbReference>
<evidence type="ECO:0000256" key="1">
    <source>
        <dbReference type="ARBA" id="ARBA00022614"/>
    </source>
</evidence>
<reference evidence="5 6" key="1">
    <citation type="journal article" date="2020" name="Elife">
        <title>Loss of centromere function drives karyotype evolution in closely related Malassezia species.</title>
        <authorList>
            <person name="Sankaranarayanan S.R."/>
            <person name="Ianiri G."/>
            <person name="Coelho M.A."/>
            <person name="Reza M.H."/>
            <person name="Thimmappa B.C."/>
            <person name="Ganguly P."/>
            <person name="Vadnala R.N."/>
            <person name="Sun S."/>
            <person name="Siddharthan R."/>
            <person name="Tellgren-Roth C."/>
            <person name="Dawson T.L."/>
            <person name="Heitman J."/>
            <person name="Sanyal K."/>
        </authorList>
    </citation>
    <scope>NUCLEOTIDE SEQUENCE [LARGE SCALE GENOMIC DNA]</scope>
    <source>
        <strain evidence="5">CBS14141</strain>
    </source>
</reference>
<evidence type="ECO:0000256" key="3">
    <source>
        <dbReference type="SAM" id="MobiDB-lite"/>
    </source>
</evidence>
<dbReference type="Gene3D" id="3.60.10.10">
    <property type="entry name" value="Endonuclease/exonuclease/phosphatase"/>
    <property type="match status" value="1"/>
</dbReference>
<proteinExistence type="predicted"/>
<dbReference type="SUPFAM" id="SSF52058">
    <property type="entry name" value="L domain-like"/>
    <property type="match status" value="1"/>
</dbReference>
<name>A0ABY8ERA7_MALFU</name>
<dbReference type="EC" id="3.1.13.4" evidence="5"/>
<dbReference type="EMBL" id="CP046235">
    <property type="protein sequence ID" value="WFD48028.1"/>
    <property type="molecule type" value="Genomic_DNA"/>
</dbReference>